<sequence length="456" mass="49770">MEVLPYKGRVVAILAGILALDNRGYLRCFAECKTLNAMGGVLKKWILSGFAVCILSLTSTALAELFDYRNTAMGGSGVASSNFVAAPLYNPALLTRYDSNQRGYVLTLPSVGVEYADSDELMVGLDDIVADIDSLEGELDRVLGMSGWEQYIAFQQMLASPLRESIVEQMKSLDKNYLLFDVALSTSLAKSNRHSGWAVSVNKTVDGGVGAVYDDADEQRLNSAQTLSDLDQLGSSVLGVAMYVTDYSFSYGREFWLADSRLAWGVTAKMQQVETLFYRASINNYNADDITNSENKVSDSGVNLDLGGSYWLNDHWNIGATVFNVIGADYETVHADDSYAKIDIAPLLVAALAYSNGSTTYALDIDLSDRAGLDIYAADKKLSLGNSRFYRVGAEWQTFTWLTTRLGYRMDRGSIKEDVLSVGVGLNYWQAVNFDLALMAGASGSYGGVLRLAMQI</sequence>
<protein>
    <submittedName>
        <fullName evidence="1">F plasmid transfer operon protein TraF</fullName>
    </submittedName>
</protein>
<proteinExistence type="predicted"/>
<keyword evidence="2" id="KW-1185">Reference proteome</keyword>
<evidence type="ECO:0000313" key="2">
    <source>
        <dbReference type="Proteomes" id="UP000275394"/>
    </source>
</evidence>
<dbReference type="Gene3D" id="2.40.160.60">
    <property type="entry name" value="Outer membrane protein transport protein (OMPP1/FadL/TodX)"/>
    <property type="match status" value="1"/>
</dbReference>
<dbReference type="Proteomes" id="UP000275394">
    <property type="component" value="Unassembled WGS sequence"/>
</dbReference>
<dbReference type="AlphaFoldDB" id="A0A3N2DGJ1"/>
<organism evidence="1 2">
    <name type="scientific">Sinobacterium caligoides</name>
    <dbReference type="NCBI Taxonomy" id="933926"/>
    <lineage>
        <taxon>Bacteria</taxon>
        <taxon>Pseudomonadati</taxon>
        <taxon>Pseudomonadota</taxon>
        <taxon>Gammaproteobacteria</taxon>
        <taxon>Cellvibrionales</taxon>
        <taxon>Spongiibacteraceae</taxon>
        <taxon>Sinobacterium</taxon>
    </lineage>
</organism>
<gene>
    <name evidence="1" type="ORF">EDC56_3142</name>
</gene>
<dbReference type="EMBL" id="RKHR01000006">
    <property type="protein sequence ID" value="ROR98902.1"/>
    <property type="molecule type" value="Genomic_DNA"/>
</dbReference>
<name>A0A3N2DGJ1_9GAMM</name>
<dbReference type="InterPro" id="IPR032811">
    <property type="entry name" value="Put_conjugal_transfer"/>
</dbReference>
<dbReference type="Pfam" id="PF13729">
    <property type="entry name" value="TraF_2"/>
    <property type="match status" value="1"/>
</dbReference>
<accession>A0A3N2DGJ1</accession>
<dbReference type="OrthoDB" id="6077588at2"/>
<comment type="caution">
    <text evidence="1">The sequence shown here is derived from an EMBL/GenBank/DDBJ whole genome shotgun (WGS) entry which is preliminary data.</text>
</comment>
<evidence type="ECO:0000313" key="1">
    <source>
        <dbReference type="EMBL" id="ROR98902.1"/>
    </source>
</evidence>
<reference evidence="1 2" key="1">
    <citation type="submission" date="2018-11" db="EMBL/GenBank/DDBJ databases">
        <title>Genomic Encyclopedia of Type Strains, Phase IV (KMG-IV): sequencing the most valuable type-strain genomes for metagenomic binning, comparative biology and taxonomic classification.</title>
        <authorList>
            <person name="Goeker M."/>
        </authorList>
    </citation>
    <scope>NUCLEOTIDE SEQUENCE [LARGE SCALE GENOMIC DNA]</scope>
    <source>
        <strain evidence="1 2">DSM 100316</strain>
    </source>
</reference>